<dbReference type="Proteomes" id="UP000016843">
    <property type="component" value="Unassembled WGS sequence"/>
</dbReference>
<organism evidence="1 2">
    <name type="scientific">Rhodonellum psychrophilum GCM71 = DSM 17998</name>
    <dbReference type="NCBI Taxonomy" id="1123057"/>
    <lineage>
        <taxon>Bacteria</taxon>
        <taxon>Pseudomonadati</taxon>
        <taxon>Bacteroidota</taxon>
        <taxon>Cytophagia</taxon>
        <taxon>Cytophagales</taxon>
        <taxon>Cytophagaceae</taxon>
        <taxon>Rhodonellum</taxon>
    </lineage>
</organism>
<sequence>MIFFGFWRNLFKTQFFPILNFSRFGNKLKLVVLMDFQRLDFSL</sequence>
<gene>
    <name evidence="1" type="ORF">P872_15270</name>
</gene>
<dbReference type="EMBL" id="AWXR01000006">
    <property type="protein sequence ID" value="ERM84142.1"/>
    <property type="molecule type" value="Genomic_DNA"/>
</dbReference>
<keyword evidence="2" id="KW-1185">Reference proteome</keyword>
<comment type="caution">
    <text evidence="1">The sequence shown here is derived from an EMBL/GenBank/DDBJ whole genome shotgun (WGS) entry which is preliminary data.</text>
</comment>
<dbReference type="AlphaFoldDB" id="U5C7E9"/>
<evidence type="ECO:0000313" key="1">
    <source>
        <dbReference type="EMBL" id="ERM84142.1"/>
    </source>
</evidence>
<reference evidence="1 2" key="1">
    <citation type="journal article" date="2013" name="Genome Announc.">
        <title>Draft Genome Sequence of the Psychrophilic and Alkaliphilic Rhodonellum psychrophilum Strain GCM71T.</title>
        <authorList>
            <person name="Hauptmann A.L."/>
            <person name="Glaring M.A."/>
            <person name="Hallin P.F."/>
            <person name="Prieme A."/>
            <person name="Stougaard P."/>
        </authorList>
    </citation>
    <scope>NUCLEOTIDE SEQUENCE [LARGE SCALE GENOMIC DNA]</scope>
    <source>
        <strain evidence="1 2">GCM71</strain>
    </source>
</reference>
<evidence type="ECO:0000313" key="2">
    <source>
        <dbReference type="Proteomes" id="UP000016843"/>
    </source>
</evidence>
<accession>U5C7E9</accession>
<protein>
    <submittedName>
        <fullName evidence="1">Uncharacterized protein</fullName>
    </submittedName>
</protein>
<proteinExistence type="predicted"/>
<name>U5C7E9_9BACT</name>